<keyword evidence="6" id="KW-0175">Coiled coil</keyword>
<feature type="compositionally biased region" description="Polar residues" evidence="7">
    <location>
        <begin position="1"/>
        <end position="14"/>
    </location>
</feature>
<organism evidence="11">
    <name type="scientific">Lyngbya confervoides BDU141951</name>
    <dbReference type="NCBI Taxonomy" id="1574623"/>
    <lineage>
        <taxon>Bacteria</taxon>
        <taxon>Bacillati</taxon>
        <taxon>Cyanobacteriota</taxon>
        <taxon>Cyanophyceae</taxon>
        <taxon>Oscillatoriophycideae</taxon>
        <taxon>Oscillatoriales</taxon>
        <taxon>Microcoleaceae</taxon>
        <taxon>Lyngbya</taxon>
    </lineage>
</organism>
<name>A0A0C1UT78_9CYAN</name>
<feature type="compositionally biased region" description="Pro residues" evidence="7">
    <location>
        <begin position="28"/>
        <end position="39"/>
    </location>
</feature>
<feature type="coiled-coil region" evidence="6">
    <location>
        <begin position="222"/>
        <end position="249"/>
    </location>
</feature>
<feature type="domain" description="Multidrug resistance protein MdtA-like barrel-sandwich hybrid" evidence="9">
    <location>
        <begin position="98"/>
        <end position="391"/>
    </location>
</feature>
<reference evidence="11" key="3">
    <citation type="submission" date="2020-02" db="EMBL/GenBank/DDBJ databases">
        <authorList>
            <person name="Sarangi A.N."/>
            <person name="Ghosh S."/>
            <person name="Mukherjee M."/>
            <person name="Tripathy S."/>
        </authorList>
    </citation>
    <scope>NUCLEOTIDE SEQUENCE</scope>
    <source>
        <strain evidence="11">BDU141951</strain>
    </source>
</reference>
<proteinExistence type="inferred from homology"/>
<evidence type="ECO:0000256" key="3">
    <source>
        <dbReference type="ARBA" id="ARBA00022692"/>
    </source>
</evidence>
<dbReference type="Gene3D" id="2.40.50.100">
    <property type="match status" value="1"/>
</dbReference>
<sequence>MTSGSHVTPNGTLQNGHNGNGNGNGHMPPTPPSAPPTPPTSGFERSVILRQSPRWARYVVWGIVAVSVSTVAWACLAKIEEAIPAQGKLEPEGVVQPVQAPVGGVVAEIHVNEGESVEQGTVLVTLDPKATRAQLEALQDIRSRLREENQYYRSQLSAAPELEGAPVTVSPEIARLTSNRVALVEENELYRAILRGDLNAANLSPRQRERVATTLGGLDSQIAINQLEVEQLNKQLDQVSTQLANAVQSLSVEQEIYDRIEPLVAQGGISELQGLRQQQEVNNRETEVNSLREEQQRLMLAIDQAQEELLRTQVVSNEDLLERIAANDNQIANIDSQLTKVVVDNEKQLEEIGGQISQLEFALENQELRAPLDGQVFNLRANQPGYVANATEPILEIVPNDTLVARVFITNRDIGFVTQRFQDSEEPLMVDVRIDSFPFSEFGDVEGEIVHIGSDALPPDDVNPYYRFPAEIELQDQLLGEALPLQSGMSVTANIKLRKRRVITILSDLFVRKIDSLRSGG</sequence>
<dbReference type="AlphaFoldDB" id="A0A0C1UT78"/>
<evidence type="ECO:0000256" key="6">
    <source>
        <dbReference type="SAM" id="Coils"/>
    </source>
</evidence>
<evidence type="ECO:0000256" key="8">
    <source>
        <dbReference type="SAM" id="Phobius"/>
    </source>
</evidence>
<dbReference type="InterPro" id="IPR050739">
    <property type="entry name" value="MFP"/>
</dbReference>
<evidence type="ECO:0000256" key="4">
    <source>
        <dbReference type="ARBA" id="ARBA00022989"/>
    </source>
</evidence>
<gene>
    <name evidence="11" type="ORF">QQ91_020325</name>
</gene>
<keyword evidence="4 8" id="KW-1133">Transmembrane helix</keyword>
<evidence type="ECO:0000259" key="9">
    <source>
        <dbReference type="Pfam" id="PF25917"/>
    </source>
</evidence>
<comment type="similarity">
    <text evidence="2">Belongs to the membrane fusion protein (MFP) (TC 8.A.1) family.</text>
</comment>
<evidence type="ECO:0000259" key="10">
    <source>
        <dbReference type="Pfam" id="PF26002"/>
    </source>
</evidence>
<accession>A0A0C1UT78</accession>
<feature type="domain" description="AprE-like beta-barrel" evidence="10">
    <location>
        <begin position="404"/>
        <end position="497"/>
    </location>
</feature>
<dbReference type="GO" id="GO:0016020">
    <property type="term" value="C:membrane"/>
    <property type="evidence" value="ECO:0007669"/>
    <property type="project" value="UniProtKB-SubCell"/>
</dbReference>
<dbReference type="PANTHER" id="PTHR30386">
    <property type="entry name" value="MEMBRANE FUSION SUBUNIT OF EMRAB-TOLC MULTIDRUG EFFLUX PUMP"/>
    <property type="match status" value="1"/>
</dbReference>
<dbReference type="PANTHER" id="PTHR30386:SF26">
    <property type="entry name" value="TRANSPORT PROTEIN COMB"/>
    <property type="match status" value="1"/>
</dbReference>
<keyword evidence="3 8" id="KW-0812">Transmembrane</keyword>
<dbReference type="InterPro" id="IPR058625">
    <property type="entry name" value="MdtA-like_BSH"/>
</dbReference>
<dbReference type="Pfam" id="PF25917">
    <property type="entry name" value="BSH_RND"/>
    <property type="match status" value="1"/>
</dbReference>
<evidence type="ECO:0000256" key="5">
    <source>
        <dbReference type="ARBA" id="ARBA00023136"/>
    </source>
</evidence>
<dbReference type="SUPFAM" id="SSF51230">
    <property type="entry name" value="Single hybrid motif"/>
    <property type="match status" value="1"/>
</dbReference>
<protein>
    <submittedName>
        <fullName evidence="11">HlyD family efflux transporter periplasmic adaptor subunit</fullName>
    </submittedName>
</protein>
<keyword evidence="5 8" id="KW-0472">Membrane</keyword>
<dbReference type="EMBL" id="JTHE02000003">
    <property type="protein sequence ID" value="NEV69447.1"/>
    <property type="molecule type" value="Genomic_DNA"/>
</dbReference>
<feature type="region of interest" description="Disordered" evidence="7">
    <location>
        <begin position="1"/>
        <end position="44"/>
    </location>
</feature>
<dbReference type="PRINTS" id="PR01490">
    <property type="entry name" value="RTXTOXIND"/>
</dbReference>
<evidence type="ECO:0000313" key="11">
    <source>
        <dbReference type="EMBL" id="NEV69447.1"/>
    </source>
</evidence>
<feature type="transmembrane region" description="Helical" evidence="8">
    <location>
        <begin position="55"/>
        <end position="74"/>
    </location>
</feature>
<comment type="subcellular location">
    <subcellularLocation>
        <location evidence="1">Membrane</location>
        <topology evidence="1">Single-pass membrane protein</topology>
    </subcellularLocation>
</comment>
<evidence type="ECO:0000256" key="2">
    <source>
        <dbReference type="ARBA" id="ARBA00009477"/>
    </source>
</evidence>
<reference evidence="11" key="2">
    <citation type="journal article" date="2015" name="Genome Announc.">
        <title>Draft Genome Sequence of Filamentous Marine Cyanobacterium Lyngbya confervoides Strain BDU141951.</title>
        <authorList>
            <person name="Chandrababunaidu M.M."/>
            <person name="Sen D."/>
            <person name="Tripathy S."/>
        </authorList>
    </citation>
    <scope>NUCLEOTIDE SEQUENCE</scope>
    <source>
        <strain evidence="11">BDU141951</strain>
    </source>
</reference>
<evidence type="ECO:0000256" key="7">
    <source>
        <dbReference type="SAM" id="MobiDB-lite"/>
    </source>
</evidence>
<dbReference type="Pfam" id="PF26002">
    <property type="entry name" value="Beta-barrel_AprE"/>
    <property type="match status" value="1"/>
</dbReference>
<evidence type="ECO:0000256" key="1">
    <source>
        <dbReference type="ARBA" id="ARBA00004167"/>
    </source>
</evidence>
<dbReference type="InterPro" id="IPR011053">
    <property type="entry name" value="Single_hybrid_motif"/>
</dbReference>
<dbReference type="InterPro" id="IPR058982">
    <property type="entry name" value="Beta-barrel_AprE"/>
</dbReference>
<comment type="caution">
    <text evidence="11">The sequence shown here is derived from an EMBL/GenBank/DDBJ whole genome shotgun (WGS) entry which is preliminary data.</text>
</comment>
<reference evidence="11" key="1">
    <citation type="submission" date="2014-11" db="EMBL/GenBank/DDBJ databases">
        <authorList>
            <person name="Malar M.C."/>
            <person name="Sen D."/>
            <person name="Tripathy S."/>
        </authorList>
    </citation>
    <scope>NUCLEOTIDE SEQUENCE</scope>
    <source>
        <strain evidence="11">BDU141951</strain>
    </source>
</reference>